<dbReference type="InterPro" id="IPR002125">
    <property type="entry name" value="CMP_dCMP_dom"/>
</dbReference>
<dbReference type="PROSITE" id="PS00903">
    <property type="entry name" value="CYT_DCMP_DEAMINASES_1"/>
    <property type="match status" value="1"/>
</dbReference>
<keyword evidence="7" id="KW-1185">Reference proteome</keyword>
<dbReference type="Gene3D" id="3.40.50.300">
    <property type="entry name" value="P-loop containing nucleotide triphosphate hydrolases"/>
    <property type="match status" value="1"/>
</dbReference>
<accession>A0ABQ6Q5S8</accession>
<organism evidence="6 7">
    <name type="scientific">Algoriphagus taiwanensis</name>
    <dbReference type="NCBI Taxonomy" id="1445656"/>
    <lineage>
        <taxon>Bacteria</taxon>
        <taxon>Pseudomonadati</taxon>
        <taxon>Bacteroidota</taxon>
        <taxon>Cytophagia</taxon>
        <taxon>Cytophagales</taxon>
        <taxon>Cyclobacteriaceae</taxon>
        <taxon>Algoriphagus</taxon>
    </lineage>
</organism>
<reference evidence="6 7" key="1">
    <citation type="submission" date="2023-08" db="EMBL/GenBank/DDBJ databases">
        <title>Draft genome sequence of Algoriphagus taiwanensis.</title>
        <authorList>
            <person name="Takatani N."/>
            <person name="Hosokawa M."/>
            <person name="Sawabe T."/>
        </authorList>
    </citation>
    <scope>NUCLEOTIDE SEQUENCE [LARGE SCALE GENOMIC DNA]</scope>
    <source>
        <strain evidence="6 7">JCM 19755</strain>
    </source>
</reference>
<dbReference type="EMBL" id="BTPE01000020">
    <property type="protein sequence ID" value="GMQ35531.1"/>
    <property type="molecule type" value="Genomic_DNA"/>
</dbReference>
<dbReference type="SUPFAM" id="SSF53927">
    <property type="entry name" value="Cytidine deaminase-like"/>
    <property type="match status" value="1"/>
</dbReference>
<sequence>MSLKFTSGNLNQLKDILSPLIPDDWKEINVNTFQVKVNGISINFYTTTGTIQFQGNPEKSREYEIQVEKLLNGEQITISTPIEVENSVKEEKPKKQSKFLSQNFNDSEIIIGLVGAIGTQYQSVKDIIRTRLENNFNYQVEEVKISEVILEKLPIHTPPIGSGSQHYERISNLMQIGNQVRNITKNNAILALGAASIINSKRENDVLRKAYIIESIKHPDEVKALREIYGQGFYLIGVYSDINHRTKYLIDELKISDEEANTLIAKDESDDVGHGQHTSDTYHLSDFFVDVNYNSQELKQSLFRFLDLIFGSPHLTPLFEEYAMFMAFTASLRSADLSRQVGAVLTKNNDIIATGANDIPKYGGGLYWPYYDKKDNKFTDFPFGRDYTRGYDSNVIERKKIIEEILKKSAEKGIPIEELETILNSSRLKDLIEFGRVVHAEMETLMTCSRNNISSRNSVLFCTTFPCHNCAKHIIAAGVDKVYFIEPYPKSKALEFHSESIKSKIPDDEMKEKQDSTYFIPFIGVGPRKFFDLFSLNSGSGRSIKRKDKDGNVVEWNPSTAKPKIQLLPISYIEREKQSSEKYIELINKTKK</sequence>
<dbReference type="PANTHER" id="PTHR11086">
    <property type="entry name" value="DEOXYCYTIDYLATE DEAMINASE-RELATED"/>
    <property type="match status" value="1"/>
</dbReference>
<evidence type="ECO:0000256" key="3">
    <source>
        <dbReference type="ARBA" id="ARBA00022801"/>
    </source>
</evidence>
<proteinExistence type="inferred from homology"/>
<dbReference type="PANTHER" id="PTHR11086:SF18">
    <property type="entry name" value="DEOXYCYTIDYLATE DEAMINASE"/>
    <property type="match status" value="1"/>
</dbReference>
<dbReference type="InterPro" id="IPR027417">
    <property type="entry name" value="P-loop_NTPase"/>
</dbReference>
<evidence type="ECO:0000256" key="1">
    <source>
        <dbReference type="ARBA" id="ARBA00006576"/>
    </source>
</evidence>
<dbReference type="InterPro" id="IPR016192">
    <property type="entry name" value="APOBEC/CMP_deaminase_Zn-bd"/>
</dbReference>
<evidence type="ECO:0000256" key="2">
    <source>
        <dbReference type="ARBA" id="ARBA00022723"/>
    </source>
</evidence>
<evidence type="ECO:0000256" key="4">
    <source>
        <dbReference type="ARBA" id="ARBA00022833"/>
    </source>
</evidence>
<evidence type="ECO:0000313" key="7">
    <source>
        <dbReference type="Proteomes" id="UP001307705"/>
    </source>
</evidence>
<feature type="domain" description="CMP/dCMP-type deaminase" evidence="5">
    <location>
        <begin position="318"/>
        <end position="501"/>
    </location>
</feature>
<dbReference type="InterPro" id="IPR015517">
    <property type="entry name" value="dCMP_deaminase-rel"/>
</dbReference>
<name>A0ABQ6Q5S8_9BACT</name>
<comment type="similarity">
    <text evidence="1">Belongs to the cytidine and deoxycytidylate deaminase family.</text>
</comment>
<comment type="caution">
    <text evidence="6">The sequence shown here is derived from an EMBL/GenBank/DDBJ whole genome shotgun (WGS) entry which is preliminary data.</text>
</comment>
<evidence type="ECO:0000259" key="5">
    <source>
        <dbReference type="PROSITE" id="PS51747"/>
    </source>
</evidence>
<dbReference type="Proteomes" id="UP001307705">
    <property type="component" value="Unassembled WGS sequence"/>
</dbReference>
<keyword evidence="4" id="KW-0862">Zinc</keyword>
<keyword evidence="2" id="KW-0479">Metal-binding</keyword>
<protein>
    <submittedName>
        <fullName evidence="6">Anti-phage dCTP deaminase</fullName>
    </submittedName>
</protein>
<dbReference type="Gene3D" id="3.40.140.10">
    <property type="entry name" value="Cytidine Deaminase, domain 2"/>
    <property type="match status" value="1"/>
</dbReference>
<dbReference type="RefSeq" id="WP_338230358.1">
    <property type="nucleotide sequence ID" value="NZ_BTPE01000020.1"/>
</dbReference>
<dbReference type="PROSITE" id="PS51747">
    <property type="entry name" value="CYT_DCMP_DEAMINASES_2"/>
    <property type="match status" value="1"/>
</dbReference>
<keyword evidence="3" id="KW-0378">Hydrolase</keyword>
<dbReference type="Pfam" id="PF00383">
    <property type="entry name" value="dCMP_cyt_deam_1"/>
    <property type="match status" value="1"/>
</dbReference>
<dbReference type="InterPro" id="IPR016193">
    <property type="entry name" value="Cytidine_deaminase-like"/>
</dbReference>
<dbReference type="NCBIfam" id="NF041025">
    <property type="entry name" value="antiphage_deaminase"/>
    <property type="match status" value="1"/>
</dbReference>
<evidence type="ECO:0000313" key="6">
    <source>
        <dbReference type="EMBL" id="GMQ35531.1"/>
    </source>
</evidence>
<gene>
    <name evidence="6" type="ORF">Ataiwa_38040</name>
</gene>